<evidence type="ECO:0000256" key="3">
    <source>
        <dbReference type="SAM" id="Phobius"/>
    </source>
</evidence>
<dbReference type="InterPro" id="IPR050111">
    <property type="entry name" value="C-type_lectin/snaclec_domain"/>
</dbReference>
<dbReference type="SUPFAM" id="SSF56436">
    <property type="entry name" value="C-type lectin-like"/>
    <property type="match status" value="11"/>
</dbReference>
<feature type="region of interest" description="Disordered" evidence="2">
    <location>
        <begin position="1603"/>
        <end position="1664"/>
    </location>
</feature>
<accession>A0A7I8VWC6</accession>
<dbReference type="InterPro" id="IPR016187">
    <property type="entry name" value="CTDL_fold"/>
</dbReference>
<dbReference type="InterPro" id="IPR016186">
    <property type="entry name" value="C-type_lectin-like/link_sf"/>
</dbReference>
<evidence type="ECO:0000313" key="6">
    <source>
        <dbReference type="Proteomes" id="UP000549394"/>
    </source>
</evidence>
<keyword evidence="1" id="KW-1015">Disulfide bond</keyword>
<feature type="domain" description="C-type lectin" evidence="4">
    <location>
        <begin position="1476"/>
        <end position="1595"/>
    </location>
</feature>
<dbReference type="OrthoDB" id="6285323at2759"/>
<name>A0A7I8VWC6_9ANNE</name>
<dbReference type="Pfam" id="PF00059">
    <property type="entry name" value="Lectin_C"/>
    <property type="match status" value="10"/>
</dbReference>
<feature type="transmembrane region" description="Helical" evidence="3">
    <location>
        <begin position="1670"/>
        <end position="1690"/>
    </location>
</feature>
<organism evidence="5 6">
    <name type="scientific">Dimorphilus gyrociliatus</name>
    <dbReference type="NCBI Taxonomy" id="2664684"/>
    <lineage>
        <taxon>Eukaryota</taxon>
        <taxon>Metazoa</taxon>
        <taxon>Spiralia</taxon>
        <taxon>Lophotrochozoa</taxon>
        <taxon>Annelida</taxon>
        <taxon>Polychaeta</taxon>
        <taxon>Polychaeta incertae sedis</taxon>
        <taxon>Dinophilidae</taxon>
        <taxon>Dimorphilus</taxon>
    </lineage>
</organism>
<dbReference type="InterPro" id="IPR018378">
    <property type="entry name" value="C-type_lectin_CS"/>
</dbReference>
<feature type="domain" description="C-type lectin" evidence="4">
    <location>
        <begin position="725"/>
        <end position="844"/>
    </location>
</feature>
<keyword evidence="3" id="KW-0472">Membrane</keyword>
<protein>
    <submittedName>
        <fullName evidence="5">DgyrCDS8687</fullName>
    </submittedName>
</protein>
<feature type="domain" description="C-type lectin" evidence="4">
    <location>
        <begin position="111"/>
        <end position="230"/>
    </location>
</feature>
<keyword evidence="6" id="KW-1185">Reference proteome</keyword>
<evidence type="ECO:0000259" key="4">
    <source>
        <dbReference type="PROSITE" id="PS50041"/>
    </source>
</evidence>
<feature type="compositionally biased region" description="Basic and acidic residues" evidence="2">
    <location>
        <begin position="1647"/>
        <end position="1656"/>
    </location>
</feature>
<feature type="domain" description="C-type lectin" evidence="4">
    <location>
        <begin position="1333"/>
        <end position="1450"/>
    </location>
</feature>
<reference evidence="5 6" key="1">
    <citation type="submission" date="2020-08" db="EMBL/GenBank/DDBJ databases">
        <authorList>
            <person name="Hejnol A."/>
        </authorList>
    </citation>
    <scope>NUCLEOTIDE SEQUENCE [LARGE SCALE GENOMIC DNA]</scope>
</reference>
<gene>
    <name evidence="5" type="ORF">DGYR_LOCUS8244</name>
</gene>
<keyword evidence="3" id="KW-0812">Transmembrane</keyword>
<dbReference type="PROSITE" id="PS50041">
    <property type="entry name" value="C_TYPE_LECTIN_2"/>
    <property type="match status" value="11"/>
</dbReference>
<proteinExistence type="predicted"/>
<dbReference type="SMART" id="SM00034">
    <property type="entry name" value="CLECT"/>
    <property type="match status" value="10"/>
</dbReference>
<feature type="domain" description="C-type lectin" evidence="4">
    <location>
        <begin position="424"/>
        <end position="531"/>
    </location>
</feature>
<feature type="domain" description="C-type lectin" evidence="4">
    <location>
        <begin position="1020"/>
        <end position="1139"/>
    </location>
</feature>
<comment type="caution">
    <text evidence="5">The sequence shown here is derived from an EMBL/GenBank/DDBJ whole genome shotgun (WGS) entry which is preliminary data.</text>
</comment>
<evidence type="ECO:0000256" key="2">
    <source>
        <dbReference type="SAM" id="MobiDB-lite"/>
    </source>
</evidence>
<feature type="domain" description="C-type lectin" evidence="4">
    <location>
        <begin position="577"/>
        <end position="691"/>
    </location>
</feature>
<sequence length="1720" mass="194217">MKHNPKRTREAFSAEVNQRVATLALSENLYLNNKSNDQYDWFWADGSKLGSRSYWKDKAPTLKPNERNSTCVVVARDGQSKKNWMHKSCDESFGSLCMHKSGTCAANWDIHHNYCYRFFTTENMRTSFNNANKYCTDRKSTMLHIKTENDQNFVNRRLAGYFSSGARYLWLGINDAGSNDRDRCKFKWTDGTSITSTYKNWLSDTPLCFPNTKIISYGYIFTGDRAGRWRTSENPAQLNAFGCKIRVGQEPTEPTQPPVQYSCPSGWKLNDKKCYAFFDLKMNFLEARDQCLKNDSQLVQVYSPDENAFVTGLSNNVIYMGLASLTPKGNYTWIGVPSGIPSYTNWAPGEPSHTHGNIEEDCGTMKFSPETDKGKWNDVPCDYKYSFVCEKPASVVGNPTTPPVTVPTPSWTNKCGINWSDRLRSPYCYMVISTTISWLFAKRTCNHYGGELASIHDAAEEAYIRELAVQGSQSAYWIGMNDRSQKKFWKWSDASPVNFINWGPSFPNPSAGKRDCGVYVPDKREWQTRDCRGGRNGIVCKKRGKLPDGPATSPATPPVTKPGMKYGCLAGWKEWSQGKHCYKFINETKTFDEARRGCQDSAIGADLVSIQSTEENDYIFGNLNQIGSSNGVPRAWIGMRNIFGYGHFAWLDLSEFSFSNWGDSQPESSNTIGSKCTSMNLQNNRWRTNDCTNNLQGFVCKTKKILVPAVTPTIANCPMGTDFEYRHSCYKLVRNQMSFDNSRNNCNSTFDGDLVDMADKQELARIVGELPRHEVAHFWIAFSNRGSSGGKEWKWVTGMPNAVTNWDEGEPEQKEGLCAVIESGRHMGLWKTRRCGIEIWHICKRTKIGWTTPPLPTTTAIPVCHEGWEPPSFVTDSNACYKIFRESKTWQSAREYCSSIGSKLATIHSDKENMHIGRLTPFDQYWIGLYNNSGKHTWVDESQVDYENWEPNQPDSHNGMENCVQINTQGTAGDKWRYKSCFVSQPFVCRLEKGQKPKDPPTLPPPPTAICGNDDSWRKIGDYCYYVSKVNEDKNWFRAREFCKRNGGELTSIHDADVNNKLTSWSSSLTHVRKTFWIGLNELERTGYKWSDGSPRDFFNWAPGEPNDHHFGQLCVNLYSFSSFWNDDNCGDVLPYICRRWNGTGTRPTIPPDPPMPGFCPEGFFSIDNRCYKAFNDLKTWEDAVVACRNLSSDSLVPYDLASVINSREQKLINVVVGDAAYRFYKDNPGTSKTITYWIGLSSRVRDRPQKFQWVDNAPFDYSNWADGEPNGQPYEVQCTEAYSNNDRNYGKWNDHDCNSDIGYICQYRKNAQNEITSAPPPPPRCDNGWDAYNHNCYKFYSNKSTWEEANNKCKEGRGTLASIHGLAENSYLELYNEMNSNVDELWIGLKAIDSNASSITYEWIDKWPVTYTNWGTQQSCGAECGCVSMSKNGTWSDIKCSTKQAFLCRQTNEQPPTTPPPPPPSPCINDDWKYFNGYCYKLGDMGSWADGRMSCEMAGATLASIHGEDENKFIYELGKGKIGDIWIGAVKIGGINGTFKWIDDTAFGNYKNWAKDEPNDDDGRSICVEMYTGTYETGKWNDHLCDKRCNHICKMPVPNNASTATPSTTVPPVPTRMTKTTQVKPTDPGKPPVRSTISLRPSHFTDPIRRTRGPGEKQTSGLSGGAKGGIAFAVVCLLLAVICIGLFVARRKNKIPQSILTVAEGRGSGITNPGYGQLN</sequence>
<dbReference type="Gene3D" id="3.10.100.10">
    <property type="entry name" value="Mannose-Binding Protein A, subunit A"/>
    <property type="match status" value="11"/>
</dbReference>
<dbReference type="InterPro" id="IPR001304">
    <property type="entry name" value="C-type_lectin-like"/>
</dbReference>
<dbReference type="CDD" id="cd00037">
    <property type="entry name" value="CLECT"/>
    <property type="match status" value="11"/>
</dbReference>
<feature type="domain" description="C-type lectin" evidence="4">
    <location>
        <begin position="270"/>
        <end position="390"/>
    </location>
</feature>
<dbReference type="EMBL" id="CAJFCJ010000012">
    <property type="protein sequence ID" value="CAD5120109.1"/>
    <property type="molecule type" value="Genomic_DNA"/>
</dbReference>
<keyword evidence="3" id="KW-1133">Transmembrane helix</keyword>
<evidence type="ECO:0000256" key="1">
    <source>
        <dbReference type="ARBA" id="ARBA00023157"/>
    </source>
</evidence>
<dbReference type="Proteomes" id="UP000549394">
    <property type="component" value="Unassembled WGS sequence"/>
</dbReference>
<evidence type="ECO:0000313" key="5">
    <source>
        <dbReference type="EMBL" id="CAD5120109.1"/>
    </source>
</evidence>
<dbReference type="PROSITE" id="PS00615">
    <property type="entry name" value="C_TYPE_LECTIN_1"/>
    <property type="match status" value="4"/>
</dbReference>
<feature type="domain" description="C-type lectin" evidence="4">
    <location>
        <begin position="31"/>
        <end position="98"/>
    </location>
</feature>
<dbReference type="PANTHER" id="PTHR22803">
    <property type="entry name" value="MANNOSE, PHOSPHOLIPASE, LECTIN RECEPTOR RELATED"/>
    <property type="match status" value="1"/>
</dbReference>
<feature type="domain" description="C-type lectin" evidence="4">
    <location>
        <begin position="1167"/>
        <end position="1307"/>
    </location>
</feature>
<feature type="domain" description="C-type lectin" evidence="4">
    <location>
        <begin position="876"/>
        <end position="990"/>
    </location>
</feature>